<feature type="region of interest" description="Disordered" evidence="1">
    <location>
        <begin position="45"/>
        <end position="65"/>
    </location>
</feature>
<sequence>MAQVLAAVPVAGLDAVLVAVELVLESGSLSAEHILNVVARLTASEPPPSVETHLSLKEAPVANTA</sequence>
<comment type="caution">
    <text evidence="2">The sequence shown here is derived from an EMBL/GenBank/DDBJ whole genome shotgun (WGS) entry which is preliminary data.</text>
</comment>
<name>A0ABX3R655_9MYCO</name>
<evidence type="ECO:0000313" key="2">
    <source>
        <dbReference type="EMBL" id="OQZ89515.1"/>
    </source>
</evidence>
<feature type="non-terminal residue" evidence="2">
    <location>
        <position position="65"/>
    </location>
</feature>
<dbReference type="Proteomes" id="UP000192327">
    <property type="component" value="Unassembled WGS sequence"/>
</dbReference>
<protein>
    <submittedName>
        <fullName evidence="2">Transposase</fullName>
    </submittedName>
</protein>
<accession>A0ABX3R655</accession>
<reference evidence="2 3" key="1">
    <citation type="submission" date="2016-12" db="EMBL/GenBank/DDBJ databases">
        <title>The new phylogeny of genus Mycobacterium.</title>
        <authorList>
            <person name="Tortoli E."/>
            <person name="Trovato A."/>
            <person name="Cirillo D.M."/>
        </authorList>
    </citation>
    <scope>NUCLEOTIDE SEQUENCE [LARGE SCALE GENOMIC DNA]</scope>
    <source>
        <strain evidence="2 3">DSM 44942</strain>
    </source>
</reference>
<organism evidence="2 3">
    <name type="scientific">Mycolicibacter arupensis</name>
    <dbReference type="NCBI Taxonomy" id="342002"/>
    <lineage>
        <taxon>Bacteria</taxon>
        <taxon>Bacillati</taxon>
        <taxon>Actinomycetota</taxon>
        <taxon>Actinomycetes</taxon>
        <taxon>Mycobacteriales</taxon>
        <taxon>Mycobacteriaceae</taxon>
        <taxon>Mycolicibacter</taxon>
    </lineage>
</organism>
<evidence type="ECO:0000256" key="1">
    <source>
        <dbReference type="SAM" id="MobiDB-lite"/>
    </source>
</evidence>
<keyword evidence="3" id="KW-1185">Reference proteome</keyword>
<evidence type="ECO:0000313" key="3">
    <source>
        <dbReference type="Proteomes" id="UP000192327"/>
    </source>
</evidence>
<dbReference type="EMBL" id="MVHH01000147">
    <property type="protein sequence ID" value="OQZ89515.1"/>
    <property type="molecule type" value="Genomic_DNA"/>
</dbReference>
<gene>
    <name evidence="2" type="ORF">BST15_20945</name>
</gene>
<proteinExistence type="predicted"/>